<dbReference type="AlphaFoldDB" id="A0A158G8S0"/>
<organism evidence="1 2">
    <name type="scientific">Caballeronia humi</name>
    <dbReference type="NCBI Taxonomy" id="326474"/>
    <lineage>
        <taxon>Bacteria</taxon>
        <taxon>Pseudomonadati</taxon>
        <taxon>Pseudomonadota</taxon>
        <taxon>Betaproteobacteria</taxon>
        <taxon>Burkholderiales</taxon>
        <taxon>Burkholderiaceae</taxon>
        <taxon>Caballeronia</taxon>
    </lineage>
</organism>
<dbReference type="STRING" id="326474.AWB65_01632"/>
<accession>A0A158G8S0</accession>
<dbReference type="EMBL" id="FCNW02000005">
    <property type="protein sequence ID" value="SAL27790.1"/>
    <property type="molecule type" value="Genomic_DNA"/>
</dbReference>
<proteinExistence type="predicted"/>
<sequence length="159" mass="16913">MKPSKLMAVAFVALLSQGHAESGKEGLMPAMQMTASAKGAHLSITWKNTGSTPLRVATHVFAGEKHFDWLTVTLTGRDGRARKLSFTDNRDESAPVVIDLVPGAITGETIDLDAWASRAANGARPLATGRYQATIVYDTTHETSVWAGHLEAAATVDVP</sequence>
<name>A0A158G8S0_9BURK</name>
<gene>
    <name evidence="1" type="ORF">AWB65_01632</name>
</gene>
<comment type="caution">
    <text evidence="1">The sequence shown here is derived from an EMBL/GenBank/DDBJ whole genome shotgun (WGS) entry which is preliminary data.</text>
</comment>
<evidence type="ECO:0000313" key="1">
    <source>
        <dbReference type="EMBL" id="SAL27790.1"/>
    </source>
</evidence>
<keyword evidence="2" id="KW-1185">Reference proteome</keyword>
<protein>
    <submittedName>
        <fullName evidence="1">Uncharacterized protein</fullName>
    </submittedName>
</protein>
<reference evidence="1" key="1">
    <citation type="submission" date="2016-01" db="EMBL/GenBank/DDBJ databases">
        <authorList>
            <person name="Peeters C."/>
        </authorList>
    </citation>
    <scope>NUCLEOTIDE SEQUENCE [LARGE SCALE GENOMIC DNA]</scope>
    <source>
        <strain evidence="1">LMG 22934</strain>
    </source>
</reference>
<evidence type="ECO:0000313" key="2">
    <source>
        <dbReference type="Proteomes" id="UP000054977"/>
    </source>
</evidence>
<dbReference type="Proteomes" id="UP000054977">
    <property type="component" value="Unassembled WGS sequence"/>
</dbReference>